<dbReference type="GO" id="GO:0006261">
    <property type="term" value="P:DNA-templated DNA replication"/>
    <property type="evidence" value="ECO:0007669"/>
    <property type="project" value="TreeGrafter"/>
</dbReference>
<dbReference type="Gene3D" id="3.40.50.300">
    <property type="entry name" value="P-loop containing nucleotide triphosphate hydrolases"/>
    <property type="match status" value="1"/>
</dbReference>
<dbReference type="PANTHER" id="PTHR11669">
    <property type="entry name" value="REPLICATION FACTOR C / DNA POLYMERASE III GAMMA-TAU SUBUNIT"/>
    <property type="match status" value="1"/>
</dbReference>
<dbReference type="EMBL" id="CP014639">
    <property type="protein sequence ID" value="ANH79017.1"/>
    <property type="molecule type" value="Genomic_DNA"/>
</dbReference>
<dbReference type="KEGG" id="csaz:Cs308_0847"/>
<proteinExistence type="predicted"/>
<dbReference type="OrthoDB" id="9810148at2"/>
<dbReference type="STRING" id="1806891.Cs308_0847"/>
<dbReference type="PANTHER" id="PTHR11669:SF0">
    <property type="entry name" value="PROTEIN STICHEL-LIKE 2"/>
    <property type="match status" value="1"/>
</dbReference>
<keyword evidence="2" id="KW-1185">Reference proteome</keyword>
<accession>A0A1A9HWE4</accession>
<dbReference type="SUPFAM" id="SSF52540">
    <property type="entry name" value="P-loop containing nucleoside triphosphate hydrolases"/>
    <property type="match status" value="1"/>
</dbReference>
<dbReference type="InterPro" id="IPR027417">
    <property type="entry name" value="P-loop_NTPase"/>
</dbReference>
<name>A0A1A9HWE4_9CHLA</name>
<dbReference type="Proteomes" id="UP000078162">
    <property type="component" value="Chromosome"/>
</dbReference>
<gene>
    <name evidence="1" type="ORF">Cs308_0847</name>
</gene>
<sequence length="308" mass="35200">MQVEIAYQRWSTLLKKITNGKIPSGIMLYGPSLTSLRGKAYDLASEILLSQSPRAQHKISQRIHPDIHEFFPISKGKLHSIDLPREIKKQIWIQPFESCYKVYIIHEVDRMTLPAISAFLKVFEEPPIHAVITLTTTKPQRLPATILSRSFAIFIEGKESSILDQQEIDYVLRYAQGLIPITEVAQIVKQTPEFDKQALREKVKTLLQMLLALYRDRYMLDLKCKAPFLVYPKYVNTILQLPLLPLKTILAVIENAYQALDNASSGGAILEWVALQLLSLKNQVVERKIVNYNAADLSKRELESTLFL</sequence>
<reference evidence="1 2" key="1">
    <citation type="submission" date="2016-03" db="EMBL/GenBank/DDBJ databases">
        <title>Culture-independent genomics supports pathogen discovery for uncultivable bacteria within the genus Chlamydia.</title>
        <authorList>
            <person name="Taylor-Brown A."/>
            <person name="Bachmann N.L."/>
            <person name="Borel N."/>
            <person name="Polkinghorne A."/>
        </authorList>
    </citation>
    <scope>NUCLEOTIDE SEQUENCE [LARGE SCALE GENOMIC DNA]</scope>
    <source>
        <strain evidence="1 2">2742-308</strain>
    </source>
</reference>
<dbReference type="RefSeq" id="WP_066482900.1">
    <property type="nucleotide sequence ID" value="NZ_CP014639.1"/>
</dbReference>
<dbReference type="NCBIfam" id="NF004577">
    <property type="entry name" value="PRK05917.1"/>
    <property type="match status" value="1"/>
</dbReference>
<evidence type="ECO:0000313" key="1">
    <source>
        <dbReference type="EMBL" id="ANH79017.1"/>
    </source>
</evidence>
<dbReference type="InterPro" id="IPR050238">
    <property type="entry name" value="DNA_Rep/Repair_Clamp_Loader"/>
</dbReference>
<dbReference type="AlphaFoldDB" id="A0A1A9HWE4"/>
<protein>
    <submittedName>
        <fullName evidence="1">DNA polymerase III delta prime subunit</fullName>
    </submittedName>
</protein>
<organism evidence="1 2">
    <name type="scientific">Candidatus Chlamydia sanziniae</name>
    <dbReference type="NCBI Taxonomy" id="1806891"/>
    <lineage>
        <taxon>Bacteria</taxon>
        <taxon>Pseudomonadati</taxon>
        <taxon>Chlamydiota</taxon>
        <taxon>Chlamydiia</taxon>
        <taxon>Chlamydiales</taxon>
        <taxon>Chlamydiaceae</taxon>
        <taxon>Chlamydia/Chlamydophila group</taxon>
        <taxon>Chlamydia</taxon>
    </lineage>
</organism>
<evidence type="ECO:0000313" key="2">
    <source>
        <dbReference type="Proteomes" id="UP000078162"/>
    </source>
</evidence>
<dbReference type="Pfam" id="PF13177">
    <property type="entry name" value="DNA_pol3_delta2"/>
    <property type="match status" value="1"/>
</dbReference>